<organism evidence="2 3">
    <name type="scientific">Flavobacterium agrisoli</name>
    <dbReference type="NCBI Taxonomy" id="2793066"/>
    <lineage>
        <taxon>Bacteria</taxon>
        <taxon>Pseudomonadati</taxon>
        <taxon>Bacteroidota</taxon>
        <taxon>Flavobacteriia</taxon>
        <taxon>Flavobacteriales</taxon>
        <taxon>Flavobacteriaceae</taxon>
        <taxon>Flavobacterium</taxon>
    </lineage>
</organism>
<keyword evidence="3" id="KW-1185">Reference proteome</keyword>
<dbReference type="Proteomes" id="UP000609172">
    <property type="component" value="Unassembled WGS sequence"/>
</dbReference>
<gene>
    <name evidence="2" type="ORF">I5M07_09560</name>
</gene>
<dbReference type="RefSeq" id="WP_200106214.1">
    <property type="nucleotide sequence ID" value="NZ_JAEHFV010000003.1"/>
</dbReference>
<evidence type="ECO:0000313" key="3">
    <source>
        <dbReference type="Proteomes" id="UP000609172"/>
    </source>
</evidence>
<feature type="transmembrane region" description="Helical" evidence="1">
    <location>
        <begin position="130"/>
        <end position="152"/>
    </location>
</feature>
<evidence type="ECO:0000313" key="2">
    <source>
        <dbReference type="EMBL" id="MBK0370089.1"/>
    </source>
</evidence>
<protein>
    <submittedName>
        <fullName evidence="2">Uncharacterized protein</fullName>
    </submittedName>
</protein>
<keyword evidence="1" id="KW-1133">Transmembrane helix</keyword>
<evidence type="ECO:0000256" key="1">
    <source>
        <dbReference type="SAM" id="Phobius"/>
    </source>
</evidence>
<proteinExistence type="predicted"/>
<dbReference type="EMBL" id="JAEHFV010000003">
    <property type="protein sequence ID" value="MBK0370089.1"/>
    <property type="molecule type" value="Genomic_DNA"/>
</dbReference>
<feature type="transmembrane region" description="Helical" evidence="1">
    <location>
        <begin position="6"/>
        <end position="24"/>
    </location>
</feature>
<reference evidence="2" key="1">
    <citation type="submission" date="2020-12" db="EMBL/GenBank/DDBJ databases">
        <title>Bacterial novel species Flavobacterium sp. SE-1-e isolated from soil.</title>
        <authorList>
            <person name="Jung H.-Y."/>
        </authorList>
    </citation>
    <scope>NUCLEOTIDE SEQUENCE</scope>
    <source>
        <strain evidence="2">SE-1-e</strain>
    </source>
</reference>
<feature type="transmembrane region" description="Helical" evidence="1">
    <location>
        <begin position="45"/>
        <end position="64"/>
    </location>
</feature>
<dbReference type="AlphaFoldDB" id="A0A934PMN2"/>
<keyword evidence="1" id="KW-0472">Membrane</keyword>
<comment type="caution">
    <text evidence="2">The sequence shown here is derived from an EMBL/GenBank/DDBJ whole genome shotgun (WGS) entry which is preliminary data.</text>
</comment>
<accession>A0A934PMN2</accession>
<feature type="transmembrane region" description="Helical" evidence="1">
    <location>
        <begin position="91"/>
        <end position="118"/>
    </location>
</feature>
<keyword evidence="1" id="KW-0812">Transmembrane</keyword>
<sequence>MDKQSLFFTSIVAICAIVLLFYTISFISRKRFALVNNEPKVNTSYTIWLMAILIAFFIFLKPALEAIENTIEILIYSKTVDNTFWEVMQKIIVFVGFTFLFTFSTYFISNGILISVFGKRLEAVEMTNDNFTYFLIKGVVLLGLAFSILTVYQHLLDWFIPAVHAPFYH</sequence>
<name>A0A934PMN2_9FLAO</name>